<dbReference type="Pfam" id="PF02891">
    <property type="entry name" value="zf-MIZ"/>
    <property type="match status" value="1"/>
</dbReference>
<protein>
    <submittedName>
        <fullName evidence="12">Uncharacterized protein</fullName>
    </submittedName>
</protein>
<feature type="region of interest" description="Disordered" evidence="9">
    <location>
        <begin position="382"/>
        <end position="414"/>
    </location>
</feature>
<name>A0A9P4SER1_9PEZI</name>
<dbReference type="EMBL" id="MU006091">
    <property type="protein sequence ID" value="KAF2841476.1"/>
    <property type="molecule type" value="Genomic_DNA"/>
</dbReference>
<dbReference type="InterPro" id="IPR023321">
    <property type="entry name" value="PINIT"/>
</dbReference>
<dbReference type="Proteomes" id="UP000799429">
    <property type="component" value="Unassembled WGS sequence"/>
</dbReference>
<evidence type="ECO:0000313" key="12">
    <source>
        <dbReference type="EMBL" id="KAF2841476.1"/>
    </source>
</evidence>
<dbReference type="InterPro" id="IPR004181">
    <property type="entry name" value="Znf_MIZ"/>
</dbReference>
<comment type="caution">
    <text evidence="12">The sequence shown here is derived from an EMBL/GenBank/DDBJ whole genome shotgun (WGS) entry which is preliminary data.</text>
</comment>
<dbReference type="Pfam" id="PF02037">
    <property type="entry name" value="SAP"/>
    <property type="match status" value="1"/>
</dbReference>
<evidence type="ECO:0000256" key="2">
    <source>
        <dbReference type="ARBA" id="ARBA00005383"/>
    </source>
</evidence>
<feature type="region of interest" description="Disordered" evidence="9">
    <location>
        <begin position="437"/>
        <end position="564"/>
    </location>
</feature>
<dbReference type="GO" id="GO:0016925">
    <property type="term" value="P:protein sumoylation"/>
    <property type="evidence" value="ECO:0007669"/>
    <property type="project" value="TreeGrafter"/>
</dbReference>
<evidence type="ECO:0000313" key="13">
    <source>
        <dbReference type="Proteomes" id="UP000799429"/>
    </source>
</evidence>
<dbReference type="GO" id="GO:0061665">
    <property type="term" value="F:SUMO ligase activity"/>
    <property type="evidence" value="ECO:0007669"/>
    <property type="project" value="TreeGrafter"/>
</dbReference>
<keyword evidence="6" id="KW-0833">Ubl conjugation pathway</keyword>
<evidence type="ECO:0000256" key="9">
    <source>
        <dbReference type="SAM" id="MobiDB-lite"/>
    </source>
</evidence>
<dbReference type="PROSITE" id="PS51466">
    <property type="entry name" value="PINIT"/>
    <property type="match status" value="1"/>
</dbReference>
<feature type="compositionally biased region" description="Polar residues" evidence="9">
    <location>
        <begin position="437"/>
        <end position="464"/>
    </location>
</feature>
<feature type="compositionally biased region" description="Polar residues" evidence="9">
    <location>
        <begin position="492"/>
        <end position="521"/>
    </location>
</feature>
<dbReference type="InterPro" id="IPR038654">
    <property type="entry name" value="PINIT_sf"/>
</dbReference>
<evidence type="ECO:0000259" key="11">
    <source>
        <dbReference type="PROSITE" id="PS51466"/>
    </source>
</evidence>
<dbReference type="Gene3D" id="2.60.120.780">
    <property type="entry name" value="PINIT domain"/>
    <property type="match status" value="1"/>
</dbReference>
<keyword evidence="13" id="KW-1185">Reference proteome</keyword>
<comment type="similarity">
    <text evidence="2">Belongs to the PIAS family.</text>
</comment>
<dbReference type="PROSITE" id="PS51044">
    <property type="entry name" value="ZF_SP_RING"/>
    <property type="match status" value="1"/>
</dbReference>
<evidence type="ECO:0000259" key="10">
    <source>
        <dbReference type="PROSITE" id="PS51044"/>
    </source>
</evidence>
<evidence type="ECO:0000256" key="7">
    <source>
        <dbReference type="ARBA" id="ARBA00022833"/>
    </source>
</evidence>
<dbReference type="GO" id="GO:0000785">
    <property type="term" value="C:chromatin"/>
    <property type="evidence" value="ECO:0007669"/>
    <property type="project" value="TreeGrafter"/>
</dbReference>
<keyword evidence="5 8" id="KW-0863">Zinc-finger</keyword>
<dbReference type="GO" id="GO:0008270">
    <property type="term" value="F:zinc ion binding"/>
    <property type="evidence" value="ECO:0007669"/>
    <property type="project" value="UniProtKB-KW"/>
</dbReference>
<dbReference type="Gene3D" id="3.30.40.10">
    <property type="entry name" value="Zinc/RING finger domain, C3HC4 (zinc finger)"/>
    <property type="match status" value="1"/>
</dbReference>
<gene>
    <name evidence="12" type="ORF">M501DRAFT_929063</name>
</gene>
<evidence type="ECO:0000256" key="1">
    <source>
        <dbReference type="ARBA" id="ARBA00004718"/>
    </source>
</evidence>
<feature type="domain" description="SP-RING-type" evidence="10">
    <location>
        <begin position="292"/>
        <end position="377"/>
    </location>
</feature>
<evidence type="ECO:0000256" key="8">
    <source>
        <dbReference type="PROSITE-ProRule" id="PRU00452"/>
    </source>
</evidence>
<feature type="domain" description="PINIT" evidence="11">
    <location>
        <begin position="112"/>
        <end position="263"/>
    </location>
</feature>
<proteinExistence type="inferred from homology"/>
<dbReference type="InterPro" id="IPR013083">
    <property type="entry name" value="Znf_RING/FYVE/PHD"/>
</dbReference>
<comment type="pathway">
    <text evidence="1">Protein modification; protein sumoylation.</text>
</comment>
<dbReference type="InterPro" id="IPR003034">
    <property type="entry name" value="SAP_dom"/>
</dbReference>
<evidence type="ECO:0000256" key="6">
    <source>
        <dbReference type="ARBA" id="ARBA00022786"/>
    </source>
</evidence>
<reference evidence="12" key="1">
    <citation type="journal article" date="2020" name="Stud. Mycol.">
        <title>101 Dothideomycetes genomes: a test case for predicting lifestyles and emergence of pathogens.</title>
        <authorList>
            <person name="Haridas S."/>
            <person name="Albert R."/>
            <person name="Binder M."/>
            <person name="Bloem J."/>
            <person name="Labutti K."/>
            <person name="Salamov A."/>
            <person name="Andreopoulos B."/>
            <person name="Baker S."/>
            <person name="Barry K."/>
            <person name="Bills G."/>
            <person name="Bluhm B."/>
            <person name="Cannon C."/>
            <person name="Castanera R."/>
            <person name="Culley D."/>
            <person name="Daum C."/>
            <person name="Ezra D."/>
            <person name="Gonzalez J."/>
            <person name="Henrissat B."/>
            <person name="Kuo A."/>
            <person name="Liang C."/>
            <person name="Lipzen A."/>
            <person name="Lutzoni F."/>
            <person name="Magnuson J."/>
            <person name="Mondo S."/>
            <person name="Nolan M."/>
            <person name="Ohm R."/>
            <person name="Pangilinan J."/>
            <person name="Park H.-J."/>
            <person name="Ramirez L."/>
            <person name="Alfaro M."/>
            <person name="Sun H."/>
            <person name="Tritt A."/>
            <person name="Yoshinaga Y."/>
            <person name="Zwiers L.-H."/>
            <person name="Turgeon B."/>
            <person name="Goodwin S."/>
            <person name="Spatafora J."/>
            <person name="Crous P."/>
            <person name="Grigoriev I."/>
        </authorList>
    </citation>
    <scope>NUCLEOTIDE SEQUENCE</scope>
    <source>
        <strain evidence="12">CBS 101060</strain>
    </source>
</reference>
<evidence type="ECO:0000256" key="3">
    <source>
        <dbReference type="ARBA" id="ARBA00022679"/>
    </source>
</evidence>
<sequence>MSSSAGSLQAQARSLDGQIKLLINHDLKEICRGERLQVSGVKAALQQRITNLLQECVQSGDAARLNRIRYRIENHGSSPPPTVINFPNPAGYSTSSTNSNHQNNQTAINGYQHQPPHFPARFQFKDSPFYEIIEQLTNTIELPTVPSHRSTVKGVLSLTSEHIDMLRRDNKYKIMAFCAAESGMAHYAPKTDITFPQQFEFKLNGDEVRSNFKGLKNKPGTTRPADITDMTRKVANYKNEIIVTYALTQKVPFHILINLVRKFSVEELTQKIQRGAIISKQRVLAEMHSKANDPDIVTTSTVMSLKDPISTLRIDLPCRAAVCTHNQCFDVSSFLQLQEQAPTWACPVCNKTVSFASLHVDQYVQEILQMTPKSVDQVTIEPDGKWSHVSGADNSRPGGGHSRGYDEEDDDYDSDDLVEVPAERVMNLKQEAISAQFNVARTPPQSSREASISGSVSTAQQRSGGTKRKSEVIDLTFSDEDDNPPAKRPAYGNTSNGVPNFTNGYRPSVNPINDRSTQSGVTPFRLVPSSVQRTEPASASLPHRPPSGPSNGYPRTLSYGGNGY</sequence>
<accession>A0A9P4SER1</accession>
<dbReference type="PANTHER" id="PTHR10782">
    <property type="entry name" value="ZINC FINGER MIZ DOMAIN-CONTAINING PROTEIN"/>
    <property type="match status" value="1"/>
</dbReference>
<keyword evidence="3" id="KW-0808">Transferase</keyword>
<organism evidence="12 13">
    <name type="scientific">Patellaria atrata CBS 101060</name>
    <dbReference type="NCBI Taxonomy" id="1346257"/>
    <lineage>
        <taxon>Eukaryota</taxon>
        <taxon>Fungi</taxon>
        <taxon>Dikarya</taxon>
        <taxon>Ascomycota</taxon>
        <taxon>Pezizomycotina</taxon>
        <taxon>Dothideomycetes</taxon>
        <taxon>Dothideomycetes incertae sedis</taxon>
        <taxon>Patellariales</taxon>
        <taxon>Patellariaceae</taxon>
        <taxon>Patellaria</taxon>
    </lineage>
</organism>
<dbReference type="OrthoDB" id="28127at2759"/>
<evidence type="ECO:0000256" key="5">
    <source>
        <dbReference type="ARBA" id="ARBA00022771"/>
    </source>
</evidence>
<evidence type="ECO:0000256" key="4">
    <source>
        <dbReference type="ARBA" id="ARBA00022723"/>
    </source>
</evidence>
<keyword evidence="7" id="KW-0862">Zinc</keyword>
<dbReference type="AlphaFoldDB" id="A0A9P4SER1"/>
<keyword evidence="4" id="KW-0479">Metal-binding</keyword>
<dbReference type="PANTHER" id="PTHR10782:SF4">
    <property type="entry name" value="TONALLI, ISOFORM E"/>
    <property type="match status" value="1"/>
</dbReference>
<dbReference type="Pfam" id="PF14324">
    <property type="entry name" value="PINIT"/>
    <property type="match status" value="1"/>
</dbReference>
<dbReference type="SMART" id="SM00513">
    <property type="entry name" value="SAP"/>
    <property type="match status" value="1"/>
</dbReference>